<feature type="transmembrane region" description="Helical" evidence="5">
    <location>
        <begin position="132"/>
        <end position="151"/>
    </location>
</feature>
<feature type="transmembrane region" description="Helical" evidence="5">
    <location>
        <begin position="91"/>
        <end position="111"/>
    </location>
</feature>
<gene>
    <name evidence="5" type="primary">yciB</name>
    <name evidence="6" type="ORF">FZC37_01735</name>
</gene>
<keyword evidence="5" id="KW-0997">Cell inner membrane</keyword>
<dbReference type="RefSeq" id="WP_148952010.1">
    <property type="nucleotide sequence ID" value="NZ_CP043312.1"/>
</dbReference>
<dbReference type="AlphaFoldDB" id="A0A5C0UIM7"/>
<sequence length="192" mass="22292">MNRLFLIFNLEFLLEFGPLIAFFATYKLSKSDLRLATIWIMITTALCCLLKYVFTKKISLPMLISGGILWVAGSIMLATGNTKYVKMKPTIVFALFGFVTYIGVMFNKFFVKDVMGHKIHMQEKHWKTLSLRIVYYCIFLAILNEVSWRLMSENAWVNFKIFGITTTFIMFAITQLNFIEKNSIQGFGKLKR</sequence>
<reference evidence="6 7" key="1">
    <citation type="submission" date="2019-08" db="EMBL/GenBank/DDBJ databases">
        <title>Highly reduced genomes of protist endosymbionts show evolutionary convergence.</title>
        <authorList>
            <person name="George E."/>
            <person name="Husnik F."/>
            <person name="Tashyreva D."/>
            <person name="Prokopchuk G."/>
            <person name="Horak A."/>
            <person name="Kwong W.K."/>
            <person name="Lukes J."/>
            <person name="Keeling P.J."/>
        </authorList>
    </citation>
    <scope>NUCLEOTIDE SEQUENCE [LARGE SCALE GENOMIC DNA]</scope>
    <source>
        <strain evidence="6">1621</strain>
    </source>
</reference>
<proteinExistence type="inferred from homology"/>
<dbReference type="KEGG" id="snay:FZC37_01735"/>
<evidence type="ECO:0000256" key="3">
    <source>
        <dbReference type="ARBA" id="ARBA00022989"/>
    </source>
</evidence>
<feature type="transmembrane region" description="Helical" evidence="5">
    <location>
        <begin position="60"/>
        <end position="79"/>
    </location>
</feature>
<keyword evidence="1 5" id="KW-1003">Cell membrane</keyword>
<organism evidence="6 7">
    <name type="scientific">Candidatus Sneabacter namystus</name>
    <dbReference type="NCBI Taxonomy" id="2601646"/>
    <lineage>
        <taxon>Bacteria</taxon>
        <taxon>Pseudomonadati</taxon>
        <taxon>Pseudomonadota</taxon>
        <taxon>Alphaproteobacteria</taxon>
        <taxon>Rickettsiales</taxon>
        <taxon>Rickettsiaceae</taxon>
        <taxon>Rickettsieae</taxon>
        <taxon>Candidatus Sneabacter</taxon>
    </lineage>
</organism>
<keyword evidence="3 5" id="KW-1133">Transmembrane helix</keyword>
<evidence type="ECO:0000256" key="5">
    <source>
        <dbReference type="HAMAP-Rule" id="MF_00189"/>
    </source>
</evidence>
<keyword evidence="2 5" id="KW-0812">Transmembrane</keyword>
<keyword evidence="7" id="KW-1185">Reference proteome</keyword>
<evidence type="ECO:0000256" key="1">
    <source>
        <dbReference type="ARBA" id="ARBA00022475"/>
    </source>
</evidence>
<dbReference type="PANTHER" id="PTHR36917:SF1">
    <property type="entry name" value="INNER MEMBRANE-SPANNING PROTEIN YCIB"/>
    <property type="match status" value="1"/>
</dbReference>
<dbReference type="HAMAP" id="MF_00189">
    <property type="entry name" value="YciB"/>
    <property type="match status" value="1"/>
</dbReference>
<name>A0A5C0UIM7_9RICK</name>
<comment type="function">
    <text evidence="5">Plays a role in cell envelope biogenesis, maintenance of cell envelope integrity and membrane homeostasis.</text>
</comment>
<evidence type="ECO:0000313" key="6">
    <source>
        <dbReference type="EMBL" id="QEK39649.1"/>
    </source>
</evidence>
<feature type="transmembrane region" description="Helical" evidence="5">
    <location>
        <begin position="35"/>
        <end position="53"/>
    </location>
</feature>
<evidence type="ECO:0000256" key="4">
    <source>
        <dbReference type="ARBA" id="ARBA00023136"/>
    </source>
</evidence>
<keyword evidence="4 5" id="KW-0472">Membrane</keyword>
<dbReference type="Pfam" id="PF04279">
    <property type="entry name" value="IspA"/>
    <property type="match status" value="1"/>
</dbReference>
<protein>
    <recommendedName>
        <fullName evidence="5">Inner membrane-spanning protein YciB</fullName>
    </recommendedName>
</protein>
<accession>A0A5C0UIM7</accession>
<evidence type="ECO:0000256" key="2">
    <source>
        <dbReference type="ARBA" id="ARBA00022692"/>
    </source>
</evidence>
<feature type="transmembrane region" description="Helical" evidence="5">
    <location>
        <begin position="12"/>
        <end position="29"/>
    </location>
</feature>
<dbReference type="PANTHER" id="PTHR36917">
    <property type="entry name" value="INTRACELLULAR SEPTATION PROTEIN A-RELATED"/>
    <property type="match status" value="1"/>
</dbReference>
<dbReference type="GO" id="GO:0005886">
    <property type="term" value="C:plasma membrane"/>
    <property type="evidence" value="ECO:0007669"/>
    <property type="project" value="UniProtKB-SubCell"/>
</dbReference>
<dbReference type="InterPro" id="IPR006008">
    <property type="entry name" value="YciB"/>
</dbReference>
<evidence type="ECO:0000313" key="7">
    <source>
        <dbReference type="Proteomes" id="UP000323844"/>
    </source>
</evidence>
<dbReference type="Proteomes" id="UP000323844">
    <property type="component" value="Chromosome"/>
</dbReference>
<feature type="transmembrane region" description="Helical" evidence="5">
    <location>
        <begin position="157"/>
        <end position="179"/>
    </location>
</feature>
<dbReference type="OrthoDB" id="9788219at2"/>
<comment type="similarity">
    <text evidence="5">Belongs to the YciB family.</text>
</comment>
<dbReference type="EMBL" id="CP043312">
    <property type="protein sequence ID" value="QEK39649.1"/>
    <property type="molecule type" value="Genomic_DNA"/>
</dbReference>
<comment type="subcellular location">
    <subcellularLocation>
        <location evidence="5">Cell inner membrane</location>
        <topology evidence="5">Multi-pass membrane protein</topology>
    </subcellularLocation>
</comment>